<evidence type="ECO:0000256" key="6">
    <source>
        <dbReference type="PIRSR" id="PIRSR004762-2"/>
    </source>
</evidence>
<feature type="binding site" evidence="6">
    <location>
        <position position="143"/>
    </location>
    <ligand>
        <name>(3R)-3-methyl-D-ornithine</name>
        <dbReference type="ChEBI" id="CHEBI:64642"/>
    </ligand>
</feature>
<gene>
    <name evidence="8" type="primary">hydE</name>
    <name evidence="8" type="ORF">IAB82_09040</name>
</gene>
<evidence type="ECO:0000256" key="5">
    <source>
        <dbReference type="PIRSR" id="PIRSR004762-1"/>
    </source>
</evidence>
<evidence type="ECO:0000256" key="3">
    <source>
        <dbReference type="ARBA" id="ARBA00023004"/>
    </source>
</evidence>
<dbReference type="InterPro" id="IPR006638">
    <property type="entry name" value="Elp3/MiaA/NifB-like_rSAM"/>
</dbReference>
<accession>A0A9D9NG54</accession>
<dbReference type="SFLD" id="SFLDG01060">
    <property type="entry name" value="BATS_domain_containing"/>
    <property type="match status" value="1"/>
</dbReference>
<dbReference type="PANTHER" id="PTHR43726:SF1">
    <property type="entry name" value="BIOTIN SYNTHASE"/>
    <property type="match status" value="1"/>
</dbReference>
<proteinExistence type="predicted"/>
<evidence type="ECO:0000256" key="1">
    <source>
        <dbReference type="ARBA" id="ARBA00022691"/>
    </source>
</evidence>
<dbReference type="CDD" id="cd01335">
    <property type="entry name" value="Radical_SAM"/>
    <property type="match status" value="1"/>
</dbReference>
<sequence length="393" mass="43824">MTPERSRELVAKLMTERKLEACEYRSLLLCDARDSAILHEAAREEAVKRFGNGIFIRGLIEISNICRNDCLYCGIRKSNHDITRYRLTGEQILQCCRLGYRLGFRTFVLQGGEIPETGENERELEKTVCDIHSEFPDCAVTLSLGERSRASYTRLRKAGAERYLLRHETRNEEHYAMLHPPGMSLQNRLECLETLKSLGYQTGTGIMAGSPYQSTGDIIEDILFIQDFKPEMIGVGPFIPHKDTPFGDFWSHAGRPGGAEPGTDRYGPTLLPGRSRRQAALEITLKLISIFRLMLPDALIPATTALATLDPEGREKGILAGANVVMPNLSPPQVRMEYSLYDRKASSGAEAAEGLGMLKDRLARIGYRINGGKGGFGEKDFQENPKTGSQDYT</sequence>
<dbReference type="SFLD" id="SFLDS00029">
    <property type="entry name" value="Radical_SAM"/>
    <property type="match status" value="1"/>
</dbReference>
<comment type="caution">
    <text evidence="8">The sequence shown here is derived from an EMBL/GenBank/DDBJ whole genome shotgun (WGS) entry which is preliminary data.</text>
</comment>
<dbReference type="GO" id="GO:0051539">
    <property type="term" value="F:4 iron, 4 sulfur cluster binding"/>
    <property type="evidence" value="ECO:0007669"/>
    <property type="project" value="UniProtKB-KW"/>
</dbReference>
<feature type="binding site" evidence="5">
    <location>
        <position position="70"/>
    </location>
    <ligand>
        <name>[4Fe-4S] cluster</name>
        <dbReference type="ChEBI" id="CHEBI:49883"/>
        <note>4Fe-4S-S-AdoMet</note>
    </ligand>
</feature>
<dbReference type="SFLD" id="SFLDG01280">
    <property type="entry name" value="HydE/PylB-like"/>
    <property type="match status" value="1"/>
</dbReference>
<dbReference type="NCBIfam" id="TIGR03956">
    <property type="entry name" value="rSAM_HydE"/>
    <property type="match status" value="1"/>
</dbReference>
<evidence type="ECO:0000259" key="7">
    <source>
        <dbReference type="PROSITE" id="PS51918"/>
    </source>
</evidence>
<keyword evidence="3 5" id="KW-0408">Iron</keyword>
<dbReference type="InterPro" id="IPR013785">
    <property type="entry name" value="Aldolase_TIM"/>
</dbReference>
<evidence type="ECO:0000313" key="9">
    <source>
        <dbReference type="Proteomes" id="UP000823603"/>
    </source>
</evidence>
<evidence type="ECO:0000256" key="4">
    <source>
        <dbReference type="ARBA" id="ARBA00023014"/>
    </source>
</evidence>
<dbReference type="AlphaFoldDB" id="A0A9D9NG54"/>
<dbReference type="SUPFAM" id="SSF102114">
    <property type="entry name" value="Radical SAM enzymes"/>
    <property type="match status" value="1"/>
</dbReference>
<comment type="cofactor">
    <cofactor evidence="5">
        <name>[4Fe-4S] cluster</name>
        <dbReference type="ChEBI" id="CHEBI:49883"/>
    </cofactor>
    <text evidence="5">Binds 1 [4Fe-4S] cluster. The cluster is coordinated with 3 cysteines and an exchangeable S-adenosyl-L-methionine.</text>
</comment>
<keyword evidence="5" id="KW-0004">4Fe-4S</keyword>
<feature type="binding site" evidence="6">
    <location>
        <position position="168"/>
    </location>
    <ligand>
        <name>S-adenosyl-L-methionine</name>
        <dbReference type="ChEBI" id="CHEBI:59789"/>
    </ligand>
</feature>
<dbReference type="PROSITE" id="PS51918">
    <property type="entry name" value="RADICAL_SAM"/>
    <property type="match status" value="1"/>
</dbReference>
<keyword evidence="4 5" id="KW-0411">Iron-sulfur</keyword>
<dbReference type="InterPro" id="IPR058240">
    <property type="entry name" value="rSAM_sf"/>
</dbReference>
<dbReference type="Gene3D" id="3.20.20.70">
    <property type="entry name" value="Aldolase class I"/>
    <property type="match status" value="1"/>
</dbReference>
<feature type="domain" description="Radical SAM core" evidence="7">
    <location>
        <begin position="52"/>
        <end position="297"/>
    </location>
</feature>
<evidence type="ECO:0000313" key="8">
    <source>
        <dbReference type="EMBL" id="MBO8471920.1"/>
    </source>
</evidence>
<evidence type="ECO:0000256" key="2">
    <source>
        <dbReference type="ARBA" id="ARBA00022723"/>
    </source>
</evidence>
<dbReference type="GO" id="GO:0046872">
    <property type="term" value="F:metal ion binding"/>
    <property type="evidence" value="ECO:0007669"/>
    <property type="project" value="UniProtKB-KW"/>
</dbReference>
<dbReference type="PIRSF" id="PIRSF004762">
    <property type="entry name" value="CHP00423"/>
    <property type="match status" value="1"/>
</dbReference>
<name>A0A9D9NG54_9BACT</name>
<dbReference type="GO" id="GO:0016740">
    <property type="term" value="F:transferase activity"/>
    <property type="evidence" value="ECO:0007669"/>
    <property type="project" value="TreeGrafter"/>
</dbReference>
<reference evidence="8" key="2">
    <citation type="journal article" date="2021" name="PeerJ">
        <title>Extensive microbial diversity within the chicken gut microbiome revealed by metagenomics and culture.</title>
        <authorList>
            <person name="Gilroy R."/>
            <person name="Ravi A."/>
            <person name="Getino M."/>
            <person name="Pursley I."/>
            <person name="Horton D.L."/>
            <person name="Alikhan N.F."/>
            <person name="Baker D."/>
            <person name="Gharbi K."/>
            <person name="Hall N."/>
            <person name="Watson M."/>
            <person name="Adriaenssens E.M."/>
            <person name="Foster-Nyarko E."/>
            <person name="Jarju S."/>
            <person name="Secka A."/>
            <person name="Antonio M."/>
            <person name="Oren A."/>
            <person name="Chaudhuri R.R."/>
            <person name="La Ragione R."/>
            <person name="Hildebrand F."/>
            <person name="Pallen M.J."/>
        </authorList>
    </citation>
    <scope>NUCLEOTIDE SEQUENCE</scope>
    <source>
        <strain evidence="8">B2-22910</strain>
    </source>
</reference>
<dbReference type="EMBL" id="JADIMB010000134">
    <property type="protein sequence ID" value="MBO8471920.1"/>
    <property type="molecule type" value="Genomic_DNA"/>
</dbReference>
<dbReference type="InterPro" id="IPR024021">
    <property type="entry name" value="FeFe-hyd_HydE_rSAM"/>
</dbReference>
<dbReference type="InterPro" id="IPR034422">
    <property type="entry name" value="HydE/PylB-like"/>
</dbReference>
<feature type="binding site" evidence="6">
    <location>
        <position position="188"/>
    </location>
    <ligand>
        <name>S-adenosyl-L-methionine</name>
        <dbReference type="ChEBI" id="CHEBI:59789"/>
    </ligand>
</feature>
<keyword evidence="1 5" id="KW-0949">S-adenosyl-L-methionine</keyword>
<dbReference type="SFLD" id="SFLDF00348">
    <property type="entry name" value="FeFe_hydrogenase_maturase_(Hyd"/>
    <property type="match status" value="1"/>
</dbReference>
<dbReference type="SMART" id="SM00729">
    <property type="entry name" value="Elp3"/>
    <property type="match status" value="1"/>
</dbReference>
<dbReference type="Pfam" id="PF04055">
    <property type="entry name" value="Radical_SAM"/>
    <property type="match status" value="1"/>
</dbReference>
<dbReference type="PANTHER" id="PTHR43726">
    <property type="entry name" value="3-METHYLORNITHINE SYNTHASE"/>
    <property type="match status" value="1"/>
</dbReference>
<dbReference type="Proteomes" id="UP000823603">
    <property type="component" value="Unassembled WGS sequence"/>
</dbReference>
<organism evidence="8 9">
    <name type="scientific">Candidatus Cryptobacteroides faecavium</name>
    <dbReference type="NCBI Taxonomy" id="2840762"/>
    <lineage>
        <taxon>Bacteria</taxon>
        <taxon>Pseudomonadati</taxon>
        <taxon>Bacteroidota</taxon>
        <taxon>Bacteroidia</taxon>
        <taxon>Bacteroidales</taxon>
        <taxon>Candidatus Cryptobacteroides</taxon>
    </lineage>
</organism>
<keyword evidence="2" id="KW-0479">Metal-binding</keyword>
<feature type="binding site" evidence="5">
    <location>
        <position position="73"/>
    </location>
    <ligand>
        <name>[4Fe-4S] cluster</name>
        <dbReference type="ChEBI" id="CHEBI:49883"/>
        <note>4Fe-4S-S-AdoMet</note>
    </ligand>
</feature>
<protein>
    <submittedName>
        <fullName evidence="8">[FeFe] hydrogenase H-cluster radical SAM maturase HydE</fullName>
    </submittedName>
</protein>
<feature type="binding site" evidence="5">
    <location>
        <position position="66"/>
    </location>
    <ligand>
        <name>[4Fe-4S] cluster</name>
        <dbReference type="ChEBI" id="CHEBI:49883"/>
        <note>4Fe-4S-S-AdoMet</note>
    </ligand>
</feature>
<reference evidence="8" key="1">
    <citation type="submission" date="2020-10" db="EMBL/GenBank/DDBJ databases">
        <authorList>
            <person name="Gilroy R."/>
        </authorList>
    </citation>
    <scope>NUCLEOTIDE SEQUENCE</scope>
    <source>
        <strain evidence="8">B2-22910</strain>
    </source>
</reference>
<dbReference type="InterPro" id="IPR007197">
    <property type="entry name" value="rSAM"/>
</dbReference>